<dbReference type="AlphaFoldDB" id="A0A2M9D0J1"/>
<reference evidence="1 2" key="1">
    <citation type="submission" date="2017-11" db="EMBL/GenBank/DDBJ databases">
        <title>Genomic Encyclopedia of Archaeal and Bacterial Type Strains, Phase II (KMG-II): From Individual Species to Whole Genera.</title>
        <authorList>
            <person name="Goeker M."/>
        </authorList>
    </citation>
    <scope>NUCLEOTIDE SEQUENCE [LARGE SCALE GENOMIC DNA]</scope>
    <source>
        <strain evidence="1 2">DSM 25478</strain>
    </source>
</reference>
<proteinExistence type="predicted"/>
<accession>A0A2M9D0J1</accession>
<sequence>MSYGTMADVTTALVALVGVSPEKAQAWCDGVGSTQVRDAIDDWSLWYSSELMLARDGLVGLHEQLAVVRESLEAADAELGRAAS</sequence>
<protein>
    <submittedName>
        <fullName evidence="1">Uncharacterized protein</fullName>
    </submittedName>
</protein>
<dbReference type="Proteomes" id="UP000231693">
    <property type="component" value="Unassembled WGS sequence"/>
</dbReference>
<keyword evidence="2" id="KW-1185">Reference proteome</keyword>
<organism evidence="1 2">
    <name type="scientific">Sediminihabitans luteus</name>
    <dbReference type="NCBI Taxonomy" id="1138585"/>
    <lineage>
        <taxon>Bacteria</taxon>
        <taxon>Bacillati</taxon>
        <taxon>Actinomycetota</taxon>
        <taxon>Actinomycetes</taxon>
        <taxon>Micrococcales</taxon>
        <taxon>Cellulomonadaceae</taxon>
        <taxon>Sediminihabitans</taxon>
    </lineage>
</organism>
<evidence type="ECO:0000313" key="2">
    <source>
        <dbReference type="Proteomes" id="UP000231693"/>
    </source>
</evidence>
<comment type="caution">
    <text evidence="1">The sequence shown here is derived from an EMBL/GenBank/DDBJ whole genome shotgun (WGS) entry which is preliminary data.</text>
</comment>
<name>A0A2M9D0J1_9CELL</name>
<dbReference type="RefSeq" id="WP_157802493.1">
    <property type="nucleotide sequence ID" value="NZ_BOOX01000012.1"/>
</dbReference>
<gene>
    <name evidence="1" type="ORF">CLV28_0940</name>
</gene>
<evidence type="ECO:0000313" key="1">
    <source>
        <dbReference type="EMBL" id="PJJ77714.1"/>
    </source>
</evidence>
<dbReference type="EMBL" id="PGFE01000001">
    <property type="protein sequence ID" value="PJJ77714.1"/>
    <property type="molecule type" value="Genomic_DNA"/>
</dbReference>